<sequence>MLLQTSQHYASVCAFYLALESQDRRKRRFSNIKHYRKQYHKYHSLLYKAVYEKNPTGVGA</sequence>
<dbReference type="Proteomes" id="UP000094974">
    <property type="component" value="Unassembled WGS sequence"/>
</dbReference>
<name>A0ABX2ZCH0_PAEPO</name>
<reference evidence="2" key="1">
    <citation type="submission" date="2016-05" db="EMBL/GenBank/DDBJ databases">
        <title>Whole genome shotgun sequencing of cultured foodborne pathogen.</title>
        <authorList>
            <person name="Zheng J."/>
            <person name="Timme R."/>
            <person name="Allard M."/>
            <person name="Strain E."/>
            <person name="Luo Y."/>
            <person name="Brown E."/>
        </authorList>
    </citation>
    <scope>NUCLEOTIDE SEQUENCE [LARGE SCALE GENOMIC DNA]</scope>
    <source>
        <strain evidence="2">CFSAN034343</strain>
    </source>
</reference>
<evidence type="ECO:0000313" key="1">
    <source>
        <dbReference type="EMBL" id="ODA08703.1"/>
    </source>
</evidence>
<comment type="caution">
    <text evidence="1">The sequence shown here is derived from an EMBL/GenBank/DDBJ whole genome shotgun (WGS) entry which is preliminary data.</text>
</comment>
<dbReference type="EMBL" id="LYND01000129">
    <property type="protein sequence ID" value="ODA08703.1"/>
    <property type="molecule type" value="Genomic_DNA"/>
</dbReference>
<keyword evidence="2" id="KW-1185">Reference proteome</keyword>
<gene>
    <name evidence="1" type="ORF">A7312_04675</name>
</gene>
<proteinExistence type="predicted"/>
<evidence type="ECO:0000313" key="2">
    <source>
        <dbReference type="Proteomes" id="UP000094974"/>
    </source>
</evidence>
<organism evidence="1 2">
    <name type="scientific">Paenibacillus polymyxa</name>
    <name type="common">Bacillus polymyxa</name>
    <dbReference type="NCBI Taxonomy" id="1406"/>
    <lineage>
        <taxon>Bacteria</taxon>
        <taxon>Bacillati</taxon>
        <taxon>Bacillota</taxon>
        <taxon>Bacilli</taxon>
        <taxon>Bacillales</taxon>
        <taxon>Paenibacillaceae</taxon>
        <taxon>Paenibacillus</taxon>
    </lineage>
</organism>
<accession>A0ABX2ZCH0</accession>
<dbReference type="RefSeq" id="WP_068940023.1">
    <property type="nucleotide sequence ID" value="NZ_LYND01000129.1"/>
</dbReference>
<protein>
    <submittedName>
        <fullName evidence="1">Uncharacterized protein</fullName>
    </submittedName>
</protein>